<dbReference type="InterPro" id="IPR013113">
    <property type="entry name" value="SIP_FAD-bd"/>
</dbReference>
<dbReference type="PANTHER" id="PTHR30157:SF0">
    <property type="entry name" value="NADPH-DEPENDENT FERRIC-CHELATE REDUCTASE"/>
    <property type="match status" value="1"/>
</dbReference>
<evidence type="ECO:0000256" key="1">
    <source>
        <dbReference type="ARBA" id="ARBA00035644"/>
    </source>
</evidence>
<comment type="similarity">
    <text evidence="1">Belongs to the SIP oxidoreductase family.</text>
</comment>
<evidence type="ECO:0000313" key="4">
    <source>
        <dbReference type="Proteomes" id="UP000032068"/>
    </source>
</evidence>
<dbReference type="GO" id="GO:0016491">
    <property type="term" value="F:oxidoreductase activity"/>
    <property type="evidence" value="ECO:0007669"/>
    <property type="project" value="InterPro"/>
</dbReference>
<dbReference type="SUPFAM" id="SSF63380">
    <property type="entry name" value="Riboflavin synthase domain-like"/>
    <property type="match status" value="1"/>
</dbReference>
<proteinExistence type="inferred from homology"/>
<dbReference type="PANTHER" id="PTHR30157">
    <property type="entry name" value="FERRIC REDUCTASE, NADPH-DEPENDENT"/>
    <property type="match status" value="1"/>
</dbReference>
<dbReference type="InterPro" id="IPR039374">
    <property type="entry name" value="SIP_fam"/>
</dbReference>
<dbReference type="InterPro" id="IPR017938">
    <property type="entry name" value="Riboflavin_synthase-like_b-brl"/>
</dbReference>
<dbReference type="PROSITE" id="PS51384">
    <property type="entry name" value="FAD_FR"/>
    <property type="match status" value="1"/>
</dbReference>
<gene>
    <name evidence="3" type="ORF">RU08_03620</name>
</gene>
<dbReference type="EMBL" id="JXQW01000006">
    <property type="protein sequence ID" value="KIQ05292.1"/>
    <property type="molecule type" value="Genomic_DNA"/>
</dbReference>
<organism evidence="3 4">
    <name type="scientific">Pseudomonas fulva</name>
    <dbReference type="NCBI Taxonomy" id="47880"/>
    <lineage>
        <taxon>Bacteria</taxon>
        <taxon>Pseudomonadati</taxon>
        <taxon>Pseudomonadota</taxon>
        <taxon>Gammaproteobacteria</taxon>
        <taxon>Pseudomonadales</taxon>
        <taxon>Pseudomonadaceae</taxon>
        <taxon>Pseudomonas</taxon>
    </lineage>
</organism>
<protein>
    <submittedName>
        <fullName evidence="3">Siderophore-interacting protein ViuB</fullName>
    </submittedName>
</protein>
<dbReference type="InterPro" id="IPR039261">
    <property type="entry name" value="FNR_nucleotide-bd"/>
</dbReference>
<dbReference type="Pfam" id="PF08021">
    <property type="entry name" value="FAD_binding_9"/>
    <property type="match status" value="1"/>
</dbReference>
<dbReference type="OrthoDB" id="9814826at2"/>
<dbReference type="InterPro" id="IPR017927">
    <property type="entry name" value="FAD-bd_FR_type"/>
</dbReference>
<dbReference type="RefSeq" id="WP_042552439.1">
    <property type="nucleotide sequence ID" value="NZ_JXQW01000006.1"/>
</dbReference>
<dbReference type="Gene3D" id="3.40.50.80">
    <property type="entry name" value="Nucleotide-binding domain of ferredoxin-NADP reductase (FNR) module"/>
    <property type="match status" value="1"/>
</dbReference>
<sequence length="248" mass="27633">MPRPAPRTLRVISSTSVTPHMLRITLGGDEIDSFPADQESAYIKLIFPTPGSDGTLMRTYTVRHQRAEQFDVDFVLHDDAGPASQWAKDASPGDSITVGGPGPKKLVDNSADWFLMIGDMTALPALSVNLEQLPTDARGHAIIEVIDERDIQPLQHPAGVELHWLINPHPGEDSQLLVNRVRELAWLPGRPSIWAACEFSGMRALRQHFREERQVDRKNLYISSYWKLGSSEDQHKLAKREDADAAGD</sequence>
<dbReference type="Proteomes" id="UP000032068">
    <property type="component" value="Unassembled WGS sequence"/>
</dbReference>
<dbReference type="Pfam" id="PF04954">
    <property type="entry name" value="SIP"/>
    <property type="match status" value="1"/>
</dbReference>
<feature type="domain" description="FAD-binding FR-type" evidence="2">
    <location>
        <begin position="4"/>
        <end position="108"/>
    </location>
</feature>
<name>A0A0D0JH51_9PSED</name>
<dbReference type="Gene3D" id="2.40.30.10">
    <property type="entry name" value="Translation factors"/>
    <property type="match status" value="1"/>
</dbReference>
<reference evidence="3 4" key="1">
    <citation type="submission" date="2014-12" db="EMBL/GenBank/DDBJ databases">
        <title>16Stimator: statistical estimation of ribosomal gene copy numbers from draft genome assemblies.</title>
        <authorList>
            <person name="Perisin M.A."/>
            <person name="Vetter M."/>
            <person name="Gilbert J.A."/>
            <person name="Bergelson J."/>
        </authorList>
    </citation>
    <scope>NUCLEOTIDE SEQUENCE [LARGE SCALE GENOMIC DNA]</scope>
    <source>
        <strain evidence="3 4">MEJ086</strain>
    </source>
</reference>
<dbReference type="AlphaFoldDB" id="A0A0D0JH51"/>
<dbReference type="InterPro" id="IPR007037">
    <property type="entry name" value="SIP_rossman_dom"/>
</dbReference>
<evidence type="ECO:0000313" key="3">
    <source>
        <dbReference type="EMBL" id="KIQ05292.1"/>
    </source>
</evidence>
<dbReference type="CDD" id="cd06193">
    <property type="entry name" value="siderophore_interacting"/>
    <property type="match status" value="1"/>
</dbReference>
<comment type="caution">
    <text evidence="3">The sequence shown here is derived from an EMBL/GenBank/DDBJ whole genome shotgun (WGS) entry which is preliminary data.</text>
</comment>
<accession>A0A0D0JH51</accession>
<evidence type="ECO:0000259" key="2">
    <source>
        <dbReference type="PROSITE" id="PS51384"/>
    </source>
</evidence>